<dbReference type="GO" id="GO:0004371">
    <property type="term" value="F:glycerone kinase activity"/>
    <property type="evidence" value="ECO:0007669"/>
    <property type="project" value="UniProtKB-EC"/>
</dbReference>
<keyword evidence="12" id="KW-0418">Kinase</keyword>
<dbReference type="EC" id="2.7.1.28" evidence="6"/>
<comment type="catalytic activity">
    <reaction evidence="22">
        <text>L-arginyl-[protein] + 2 S-adenosyl-L-methionine = N(omega),N(omega)'-dimethyl-L-arginyl-[protein] + 2 S-adenosyl-L-homocysteine + 2 H(+)</text>
        <dbReference type="Rhea" id="RHEA:48108"/>
        <dbReference type="Rhea" id="RHEA-COMP:10532"/>
        <dbReference type="Rhea" id="RHEA-COMP:11992"/>
        <dbReference type="ChEBI" id="CHEBI:15378"/>
        <dbReference type="ChEBI" id="CHEBI:29965"/>
        <dbReference type="ChEBI" id="CHEBI:57856"/>
        <dbReference type="ChEBI" id="CHEBI:59789"/>
        <dbReference type="ChEBI" id="CHEBI:88221"/>
        <dbReference type="EC" id="2.1.1.320"/>
    </reaction>
</comment>
<dbReference type="FunFam" id="3.30.1180.20:FF:000001">
    <property type="entry name" value="Dihydroxyacetone kinase 1"/>
    <property type="match status" value="1"/>
</dbReference>
<evidence type="ECO:0000256" key="21">
    <source>
        <dbReference type="ARBA" id="ARBA00048526"/>
    </source>
</evidence>
<comment type="caution">
    <text evidence="26">The sequence shown here is derived from an EMBL/GenBank/DDBJ whole genome shotgun (WGS) entry which is preliminary data.</text>
</comment>
<evidence type="ECO:0000256" key="2">
    <source>
        <dbReference type="ARBA" id="ARBA00005891"/>
    </source>
</evidence>
<evidence type="ECO:0000256" key="4">
    <source>
        <dbReference type="ARBA" id="ARBA00011935"/>
    </source>
</evidence>
<evidence type="ECO:0000256" key="16">
    <source>
        <dbReference type="ARBA" id="ARBA00030400"/>
    </source>
</evidence>
<dbReference type="GO" id="GO:0005829">
    <property type="term" value="C:cytosol"/>
    <property type="evidence" value="ECO:0007669"/>
    <property type="project" value="TreeGrafter"/>
</dbReference>
<keyword evidence="10" id="KW-0808">Transferase</keyword>
<dbReference type="InterPro" id="IPR004006">
    <property type="entry name" value="DhaK_dom"/>
</dbReference>
<evidence type="ECO:0000256" key="18">
    <source>
        <dbReference type="ARBA" id="ARBA00045490"/>
    </source>
</evidence>
<gene>
    <name evidence="26" type="ORF">EDS130_LOCUS7156</name>
</gene>
<name>A0A813W896_ADIRI</name>
<comment type="function">
    <text evidence="18">Catalyzes both the phosphorylation of dihydroxyacetone and of glyceraldehyde, and the splitting of ribonucleoside diphosphate-X compounds among which FAD is the best substrate. Represses IFIH1-mediated cellular antiviral response.</text>
</comment>
<proteinExistence type="inferred from homology"/>
<dbReference type="InterPro" id="IPR038375">
    <property type="entry name" value="NDUFAF7_sf"/>
</dbReference>
<evidence type="ECO:0000259" key="24">
    <source>
        <dbReference type="PROSITE" id="PS51480"/>
    </source>
</evidence>
<sequence length="984" mass="109064">MLAIRQLSSRIFQRLYLPTSVRYQSSTTTTDLTSTSSSDLEQKPAQDYTLWATSETNRLIDYLSMRIKAAGPITVADFMYEALLNPKYGYSKRHEVFGKKDDLFATPEISQLFAESLVKWIIQEHSTIGGNLLQLVEMGGGRGTMLKRIISLLHENRYSHRFTFFAIYETNPLMRRRQAQTLLGRTFDPLIANDYRVKDGNYSLVWVDDFKQLLPNDTYFLATDFFNVYPIHKFQKTPQGWKEVLIDWNPISKRLQYVLSVQPTPMMRLYQNYLNHITDRQHIEISPKRAAMMQAMCKHLTTYGGSALVGDYGHWNEKSDTLRAFRKDELVDPLSDPGNVEIVADVDFKELYERGMQTQNVQFFGPVSQATFLHCLDFNKRLNKILHNKTPDEQEDILNDAERLMSPEYSDDSLVGYVRMHSHLELAGRAVITRSPIPPVAVISGNGSGHEPAMVGYVGRGMLSASISGSIFASPPSSDIFRLIVDLKRRGAKQILLIILNYTGDRLNFGLAMERARELSIDIDMLVVADDAAMSNSIGPRGLAGALLVIKVAGALAEQGKNMSEIVDICQKVRGHLRTIGLSASGIRAPGQHQSFELLDDEMELGMGIHGESGVQKLKLVPCRQAVDLALGQLFIGPGILDLKPDNSVLLFVNNLGGCSNLELGVIVKDAIENLECRKLHVKRVICGEMMTSFNMKGFSLTVLKLASDSSTTILELLDSPTDAFSWPKTISPTQASNSIQALSDSLEFNDQFSAQLVINETYVTFDTAVAELVKQALHAVVRQLHNDADRLNRLDAVLGDGDTGTTFARAADTIARDLTVGKLTLDRPSSLFRRLGLIAESRMGGTCGAICGLFFAAAAKQLSLSNRSTKMIESLSDAFEAGIQSVESYARVQPGDKSLLDALIPVVDFIKSKRAQNTFTIQDWKDLAGIADRAAHSTKNFEPKVGRASYVKSVDTHTPDPGACAVAFILQAISEVFIKAHAH</sequence>
<keyword evidence="14" id="KW-0496">Mitochondrion</keyword>
<dbReference type="Gene3D" id="3.30.1180.20">
    <property type="entry name" value="Dihydroxyacetone kinase, domain 2"/>
    <property type="match status" value="1"/>
</dbReference>
<dbReference type="EMBL" id="CAJNOJ010000021">
    <property type="protein sequence ID" value="CAF0847629.1"/>
    <property type="molecule type" value="Genomic_DNA"/>
</dbReference>
<comment type="subunit">
    <text evidence="19">Homodimer. Interacts with IFIH1 (via the CARD domains), the interaction is inhibited by viral infection.</text>
</comment>
<dbReference type="FunFam" id="1.25.40.340:FF:000002">
    <property type="entry name" value="Dihydroxyacetone kinase, L subunit"/>
    <property type="match status" value="1"/>
</dbReference>
<comment type="catalytic activity">
    <reaction evidence="20">
        <text>D-glyceraldehyde + ATP = D-glyceraldehyde 3-phosphate + ADP + H(+)</text>
        <dbReference type="Rhea" id="RHEA:13941"/>
        <dbReference type="ChEBI" id="CHEBI:15378"/>
        <dbReference type="ChEBI" id="CHEBI:17378"/>
        <dbReference type="ChEBI" id="CHEBI:30616"/>
        <dbReference type="ChEBI" id="CHEBI:59776"/>
        <dbReference type="ChEBI" id="CHEBI:456216"/>
        <dbReference type="EC" id="2.7.1.28"/>
    </reaction>
</comment>
<evidence type="ECO:0000256" key="12">
    <source>
        <dbReference type="ARBA" id="ARBA00022777"/>
    </source>
</evidence>
<dbReference type="SUPFAM" id="SSF101473">
    <property type="entry name" value="DhaL-like"/>
    <property type="match status" value="1"/>
</dbReference>
<evidence type="ECO:0000256" key="17">
    <source>
        <dbReference type="ARBA" id="ARBA00032426"/>
    </source>
</evidence>
<dbReference type="FunFam" id="3.40.50.10440:FF:000001">
    <property type="entry name" value="Dihydroxyacetone kinase, DhaK subunit"/>
    <property type="match status" value="1"/>
</dbReference>
<evidence type="ECO:0000256" key="13">
    <source>
        <dbReference type="ARBA" id="ARBA00022840"/>
    </source>
</evidence>
<keyword evidence="9" id="KW-0489">Methyltransferase</keyword>
<dbReference type="InterPro" id="IPR029063">
    <property type="entry name" value="SAM-dependent_MTases_sf"/>
</dbReference>
<dbReference type="GO" id="GO:0034012">
    <property type="term" value="F:FAD-AMP lyase (cyclizing) activity"/>
    <property type="evidence" value="ECO:0007669"/>
    <property type="project" value="UniProtKB-EC"/>
</dbReference>
<dbReference type="InterPro" id="IPR003788">
    <property type="entry name" value="NDUFAF7"/>
</dbReference>
<evidence type="ECO:0000256" key="15">
    <source>
        <dbReference type="ARBA" id="ARBA00023285"/>
    </source>
</evidence>
<dbReference type="EC" id="2.7.1.29" evidence="5"/>
<dbReference type="InterPro" id="IPR036117">
    <property type="entry name" value="DhaL_dom_sf"/>
</dbReference>
<dbReference type="GO" id="GO:0035243">
    <property type="term" value="F:protein-arginine omega-N symmetric methyltransferase activity"/>
    <property type="evidence" value="ECO:0007669"/>
    <property type="project" value="UniProtKB-EC"/>
</dbReference>
<evidence type="ECO:0000256" key="22">
    <source>
        <dbReference type="ARBA" id="ARBA00048612"/>
    </source>
</evidence>
<dbReference type="InterPro" id="IPR004007">
    <property type="entry name" value="DhaL_dom"/>
</dbReference>
<keyword evidence="15" id="KW-0170">Cobalt</keyword>
<dbReference type="EC" id="2.1.1.320" evidence="4"/>
<dbReference type="SUPFAM" id="SSF82549">
    <property type="entry name" value="DAK1/DegV-like"/>
    <property type="match status" value="1"/>
</dbReference>
<dbReference type="Gene3D" id="1.25.40.340">
    <property type="match status" value="1"/>
</dbReference>
<dbReference type="Gene3D" id="3.40.50.12710">
    <property type="match status" value="1"/>
</dbReference>
<comment type="similarity">
    <text evidence="3">Belongs to the dihydroxyacetone kinase (DAK) family.</text>
</comment>
<dbReference type="Proteomes" id="UP000663852">
    <property type="component" value="Unassembled WGS sequence"/>
</dbReference>
<evidence type="ECO:0000256" key="3">
    <source>
        <dbReference type="ARBA" id="ARBA00008757"/>
    </source>
</evidence>
<accession>A0A813W896</accession>
<evidence type="ECO:0000256" key="1">
    <source>
        <dbReference type="ARBA" id="ARBA00004173"/>
    </source>
</evidence>
<evidence type="ECO:0000256" key="14">
    <source>
        <dbReference type="ARBA" id="ARBA00023128"/>
    </source>
</evidence>
<evidence type="ECO:0000256" key="9">
    <source>
        <dbReference type="ARBA" id="ARBA00022603"/>
    </source>
</evidence>
<dbReference type="InterPro" id="IPR050861">
    <property type="entry name" value="Dihydroxyacetone_Kinase"/>
</dbReference>
<feature type="domain" description="DhaL" evidence="24">
    <location>
        <begin position="772"/>
        <end position="976"/>
    </location>
</feature>
<keyword evidence="11" id="KW-0547">Nucleotide-binding</keyword>
<dbReference type="PROSITE" id="PS51481">
    <property type="entry name" value="DHAK"/>
    <property type="match status" value="1"/>
</dbReference>
<dbReference type="GO" id="GO:0032259">
    <property type="term" value="P:methylation"/>
    <property type="evidence" value="ECO:0007669"/>
    <property type="project" value="UniProtKB-KW"/>
</dbReference>
<comment type="subcellular location">
    <subcellularLocation>
        <location evidence="1">Mitochondrion</location>
    </subcellularLocation>
</comment>
<comment type="catalytic activity">
    <reaction evidence="23">
        <text>dihydroxyacetone + ATP = dihydroxyacetone phosphate + ADP + H(+)</text>
        <dbReference type="Rhea" id="RHEA:15773"/>
        <dbReference type="ChEBI" id="CHEBI:15378"/>
        <dbReference type="ChEBI" id="CHEBI:16016"/>
        <dbReference type="ChEBI" id="CHEBI:30616"/>
        <dbReference type="ChEBI" id="CHEBI:57642"/>
        <dbReference type="ChEBI" id="CHEBI:456216"/>
        <dbReference type="EC" id="2.7.1.29"/>
    </reaction>
</comment>
<protein>
    <recommendedName>
        <fullName evidence="8">Triokinase/FMN cyclase</fullName>
        <ecNumber evidence="4">2.1.1.320</ecNumber>
        <ecNumber evidence="6">2.7.1.28</ecNumber>
        <ecNumber evidence="5">2.7.1.29</ecNumber>
        <ecNumber evidence="7">4.6.1.15</ecNumber>
    </recommendedName>
    <alternativeName>
        <fullName evidence="17">Bifunctional ATP-dependent dihydroxyacetone kinase/FAD-AMP lyase (cyclizing)</fullName>
    </alternativeName>
    <alternativeName>
        <fullName evidence="16">Protein midA homolog</fullName>
    </alternativeName>
</protein>
<evidence type="ECO:0000256" key="19">
    <source>
        <dbReference type="ARBA" id="ARBA00046681"/>
    </source>
</evidence>
<dbReference type="SMART" id="SM01120">
    <property type="entry name" value="Dak2"/>
    <property type="match status" value="1"/>
</dbReference>
<dbReference type="SUPFAM" id="SSF53335">
    <property type="entry name" value="S-adenosyl-L-methionine-dependent methyltransferases"/>
    <property type="match status" value="1"/>
</dbReference>
<comment type="catalytic activity">
    <reaction evidence="21">
        <text>FAD = riboflavin cyclic-4',5'-phosphate + AMP + H(+)</text>
        <dbReference type="Rhea" id="RHEA:13729"/>
        <dbReference type="ChEBI" id="CHEBI:15378"/>
        <dbReference type="ChEBI" id="CHEBI:57692"/>
        <dbReference type="ChEBI" id="CHEBI:76202"/>
        <dbReference type="ChEBI" id="CHEBI:456215"/>
        <dbReference type="EC" id="4.6.1.15"/>
    </reaction>
</comment>
<evidence type="ECO:0000256" key="8">
    <source>
        <dbReference type="ARBA" id="ARBA00018932"/>
    </source>
</evidence>
<dbReference type="PANTHER" id="PTHR28629:SF4">
    <property type="entry name" value="TRIOKINASE_FMN CYCLASE"/>
    <property type="match status" value="1"/>
</dbReference>
<dbReference type="Gene3D" id="3.40.50.10440">
    <property type="entry name" value="Dihydroxyacetone kinase, domain 1"/>
    <property type="match status" value="1"/>
</dbReference>
<reference evidence="26" key="1">
    <citation type="submission" date="2021-02" db="EMBL/GenBank/DDBJ databases">
        <authorList>
            <person name="Nowell W R."/>
        </authorList>
    </citation>
    <scope>NUCLEOTIDE SEQUENCE</scope>
</reference>
<dbReference type="Pfam" id="PF02636">
    <property type="entry name" value="Methyltransf_28"/>
    <property type="match status" value="1"/>
</dbReference>
<organism evidence="26 27">
    <name type="scientific">Adineta ricciae</name>
    <name type="common">Rotifer</name>
    <dbReference type="NCBI Taxonomy" id="249248"/>
    <lineage>
        <taxon>Eukaryota</taxon>
        <taxon>Metazoa</taxon>
        <taxon>Spiralia</taxon>
        <taxon>Gnathifera</taxon>
        <taxon>Rotifera</taxon>
        <taxon>Eurotatoria</taxon>
        <taxon>Bdelloidea</taxon>
        <taxon>Adinetida</taxon>
        <taxon>Adinetidae</taxon>
        <taxon>Adineta</taxon>
    </lineage>
</organism>
<dbReference type="PROSITE" id="PS51480">
    <property type="entry name" value="DHAL"/>
    <property type="match status" value="1"/>
</dbReference>
<dbReference type="GO" id="GO:0005524">
    <property type="term" value="F:ATP binding"/>
    <property type="evidence" value="ECO:0007669"/>
    <property type="project" value="UniProtKB-KW"/>
</dbReference>
<evidence type="ECO:0000313" key="26">
    <source>
        <dbReference type="EMBL" id="CAF0847629.1"/>
    </source>
</evidence>
<dbReference type="GO" id="GO:0005739">
    <property type="term" value="C:mitochondrion"/>
    <property type="evidence" value="ECO:0007669"/>
    <property type="project" value="UniProtKB-SubCell"/>
</dbReference>
<evidence type="ECO:0000256" key="7">
    <source>
        <dbReference type="ARBA" id="ARBA00012578"/>
    </source>
</evidence>
<comment type="similarity">
    <text evidence="2">Belongs to the NDUFAF7 family.</text>
</comment>
<evidence type="ECO:0000256" key="23">
    <source>
        <dbReference type="ARBA" id="ARBA00048898"/>
    </source>
</evidence>
<dbReference type="Pfam" id="PF02733">
    <property type="entry name" value="Dak1"/>
    <property type="match status" value="1"/>
</dbReference>
<evidence type="ECO:0000256" key="11">
    <source>
        <dbReference type="ARBA" id="ARBA00022741"/>
    </source>
</evidence>
<dbReference type="GO" id="GO:0019563">
    <property type="term" value="P:glycerol catabolic process"/>
    <property type="evidence" value="ECO:0007669"/>
    <property type="project" value="TreeGrafter"/>
</dbReference>
<evidence type="ECO:0000313" key="27">
    <source>
        <dbReference type="Proteomes" id="UP000663852"/>
    </source>
</evidence>
<evidence type="ECO:0000259" key="25">
    <source>
        <dbReference type="PROSITE" id="PS51481"/>
    </source>
</evidence>
<keyword evidence="13" id="KW-0067">ATP-binding</keyword>
<dbReference type="GO" id="GO:0050354">
    <property type="term" value="F:triokinase activity"/>
    <property type="evidence" value="ECO:0007669"/>
    <property type="project" value="UniProtKB-EC"/>
</dbReference>
<evidence type="ECO:0000256" key="20">
    <source>
        <dbReference type="ARBA" id="ARBA00047974"/>
    </source>
</evidence>
<dbReference type="AlphaFoldDB" id="A0A813W896"/>
<feature type="domain" description="DhaK" evidence="25">
    <location>
        <begin position="405"/>
        <end position="727"/>
    </location>
</feature>
<dbReference type="EC" id="4.6.1.15" evidence="7"/>
<evidence type="ECO:0000256" key="6">
    <source>
        <dbReference type="ARBA" id="ARBA00012110"/>
    </source>
</evidence>
<dbReference type="Pfam" id="PF02734">
    <property type="entry name" value="Dak2"/>
    <property type="match status" value="1"/>
</dbReference>
<evidence type="ECO:0000256" key="10">
    <source>
        <dbReference type="ARBA" id="ARBA00022679"/>
    </source>
</evidence>
<evidence type="ECO:0000256" key="5">
    <source>
        <dbReference type="ARBA" id="ARBA00012107"/>
    </source>
</evidence>
<dbReference type="PANTHER" id="PTHR28629">
    <property type="entry name" value="TRIOKINASE/FMN CYCLASE"/>
    <property type="match status" value="1"/>
</dbReference>
<dbReference type="OrthoDB" id="438553at2759"/>